<protein>
    <submittedName>
        <fullName evidence="2">Uncharacterized protein</fullName>
    </submittedName>
</protein>
<dbReference type="Proteomes" id="UP000053447">
    <property type="component" value="Unassembled WGS sequence"/>
</dbReference>
<dbReference type="OrthoDB" id="5353587at2759"/>
<comment type="caution">
    <text evidence="2">The sequence shown here is derived from an EMBL/GenBank/DDBJ whole genome shotgun (WGS) entry which is preliminary data.</text>
</comment>
<keyword evidence="1" id="KW-0472">Membrane</keyword>
<organism evidence="2 3">
    <name type="scientific">Pneumocystis jirovecii (strain RU7)</name>
    <name type="common">Human pneumocystis pneumonia agent</name>
    <dbReference type="NCBI Taxonomy" id="1408657"/>
    <lineage>
        <taxon>Eukaryota</taxon>
        <taxon>Fungi</taxon>
        <taxon>Dikarya</taxon>
        <taxon>Ascomycota</taxon>
        <taxon>Taphrinomycotina</taxon>
        <taxon>Pneumocystomycetes</taxon>
        <taxon>Pneumocystaceae</taxon>
        <taxon>Pneumocystis</taxon>
    </lineage>
</organism>
<sequence length="148" mass="16987">MTAKSFIIKSAIGILVILVFTLFFHHSRPQIKVPFTPTENDIFDVENPFFLKNETSVKCYIIGECSKCPDLLTTSPCNKDPRYRLNIHCTYDKIPENISDIPILPSWVACIPSATHETVHFFMVQAFLVVTSALSIFVIMWRRNFSQE</sequence>
<keyword evidence="1" id="KW-1133">Transmembrane helix</keyword>
<gene>
    <name evidence="2" type="ORF">T551_01799</name>
</gene>
<dbReference type="EMBL" id="LFWA01000007">
    <property type="protein sequence ID" value="KTW30516.1"/>
    <property type="molecule type" value="Genomic_DNA"/>
</dbReference>
<accession>A0A0W4ZQ64</accession>
<feature type="transmembrane region" description="Helical" evidence="1">
    <location>
        <begin position="6"/>
        <end position="24"/>
    </location>
</feature>
<proteinExistence type="predicted"/>
<evidence type="ECO:0000313" key="3">
    <source>
        <dbReference type="Proteomes" id="UP000053447"/>
    </source>
</evidence>
<evidence type="ECO:0000256" key="1">
    <source>
        <dbReference type="SAM" id="Phobius"/>
    </source>
</evidence>
<reference evidence="3" key="1">
    <citation type="journal article" date="2016" name="Nat. Commun.">
        <title>Genome analysis of three Pneumocystis species reveals adaptation mechanisms to life exclusively in mammalian hosts.</title>
        <authorList>
            <person name="Ma L."/>
            <person name="Chen Z."/>
            <person name="Huang D.W."/>
            <person name="Kutty G."/>
            <person name="Ishihara M."/>
            <person name="Wang H."/>
            <person name="Abouelleil A."/>
            <person name="Bishop L."/>
            <person name="Davey E."/>
            <person name="Deng R."/>
            <person name="Deng X."/>
            <person name="Fan L."/>
            <person name="Fantoni G."/>
            <person name="Fitzgerald M."/>
            <person name="Gogineni E."/>
            <person name="Goldberg J.M."/>
            <person name="Handley G."/>
            <person name="Hu X."/>
            <person name="Huber C."/>
            <person name="Jiao X."/>
            <person name="Jones K."/>
            <person name="Levin J.Z."/>
            <person name="Liu Y."/>
            <person name="Macdonald P."/>
            <person name="Melnikov A."/>
            <person name="Raley C."/>
            <person name="Sassi M."/>
            <person name="Sherman B.T."/>
            <person name="Song X."/>
            <person name="Sykes S."/>
            <person name="Tran B."/>
            <person name="Walsh L."/>
            <person name="Xia Y."/>
            <person name="Yang J."/>
            <person name="Young S."/>
            <person name="Zeng Q."/>
            <person name="Zheng X."/>
            <person name="Stephens R."/>
            <person name="Nusbaum C."/>
            <person name="Birren B.W."/>
            <person name="Azadi P."/>
            <person name="Lempicki R.A."/>
            <person name="Cuomo C.A."/>
            <person name="Kovacs J.A."/>
        </authorList>
    </citation>
    <scope>NUCLEOTIDE SEQUENCE [LARGE SCALE GENOMIC DNA]</scope>
    <source>
        <strain evidence="3">RU7</strain>
    </source>
</reference>
<evidence type="ECO:0000313" key="2">
    <source>
        <dbReference type="EMBL" id="KTW30516.1"/>
    </source>
</evidence>
<name>A0A0W4ZQ64_PNEJ7</name>
<dbReference type="RefSeq" id="XP_018229807.1">
    <property type="nucleotide sequence ID" value="XM_018374062.1"/>
</dbReference>
<dbReference type="AlphaFoldDB" id="A0A0W4ZQ64"/>
<keyword evidence="3" id="KW-1185">Reference proteome</keyword>
<dbReference type="GeneID" id="28940317"/>
<feature type="transmembrane region" description="Helical" evidence="1">
    <location>
        <begin position="121"/>
        <end position="141"/>
    </location>
</feature>
<dbReference type="VEuPathDB" id="FungiDB:T551_01799"/>
<keyword evidence="1" id="KW-0812">Transmembrane</keyword>